<sequence>MSNFRSSHRETQNKTKTLRPALSAVRKGWVGLSDASPIPAQAPPLPPSHRPGSGDSMQKKI</sequence>
<dbReference type="EMBL" id="BJMV01000011">
    <property type="protein sequence ID" value="GEB86220.1"/>
    <property type="molecule type" value="Genomic_DNA"/>
</dbReference>
<reference evidence="2 3" key="1">
    <citation type="submission" date="2019-06" db="EMBL/GenBank/DDBJ databases">
        <title>Whole genome shotgun sequence of Acetobacter peroxydans NBRC 13755.</title>
        <authorList>
            <person name="Hosoyama A."/>
            <person name="Uohara A."/>
            <person name="Ohji S."/>
            <person name="Ichikawa N."/>
        </authorList>
    </citation>
    <scope>NUCLEOTIDE SEQUENCE [LARGE SCALE GENOMIC DNA]</scope>
    <source>
        <strain evidence="2 3">NBRC 13755</strain>
    </source>
</reference>
<evidence type="ECO:0000313" key="2">
    <source>
        <dbReference type="EMBL" id="GEB86220.1"/>
    </source>
</evidence>
<keyword evidence="3" id="KW-1185">Reference proteome</keyword>
<comment type="caution">
    <text evidence="2">The sequence shown here is derived from an EMBL/GenBank/DDBJ whole genome shotgun (WGS) entry which is preliminary data.</text>
</comment>
<accession>A0A4Y3TYY5</accession>
<name>A0A4Y3TYY5_9PROT</name>
<dbReference type="AlphaFoldDB" id="A0A4Y3TYY5"/>
<feature type="compositionally biased region" description="Pro residues" evidence="1">
    <location>
        <begin position="40"/>
        <end position="49"/>
    </location>
</feature>
<evidence type="ECO:0000256" key="1">
    <source>
        <dbReference type="SAM" id="MobiDB-lite"/>
    </source>
</evidence>
<proteinExistence type="predicted"/>
<organism evidence="2 3">
    <name type="scientific">Acetobacter peroxydans</name>
    <dbReference type="NCBI Taxonomy" id="104098"/>
    <lineage>
        <taxon>Bacteria</taxon>
        <taxon>Pseudomonadati</taxon>
        <taxon>Pseudomonadota</taxon>
        <taxon>Alphaproteobacteria</taxon>
        <taxon>Acetobacterales</taxon>
        <taxon>Acetobacteraceae</taxon>
        <taxon>Acetobacter</taxon>
    </lineage>
</organism>
<dbReference type="Proteomes" id="UP000317730">
    <property type="component" value="Unassembled WGS sequence"/>
</dbReference>
<evidence type="ECO:0000313" key="3">
    <source>
        <dbReference type="Proteomes" id="UP000317730"/>
    </source>
</evidence>
<protein>
    <submittedName>
        <fullName evidence="2">Uncharacterized protein</fullName>
    </submittedName>
</protein>
<gene>
    <name evidence="2" type="ORF">APE01nite_20170</name>
</gene>
<feature type="region of interest" description="Disordered" evidence="1">
    <location>
        <begin position="1"/>
        <end position="61"/>
    </location>
</feature>